<accession>A0A926VIF7</accession>
<evidence type="ECO:0000313" key="1">
    <source>
        <dbReference type="EMBL" id="MBD2184399.1"/>
    </source>
</evidence>
<organism evidence="1 2">
    <name type="scientific">Aerosakkonema funiforme FACHB-1375</name>
    <dbReference type="NCBI Taxonomy" id="2949571"/>
    <lineage>
        <taxon>Bacteria</taxon>
        <taxon>Bacillati</taxon>
        <taxon>Cyanobacteriota</taxon>
        <taxon>Cyanophyceae</taxon>
        <taxon>Oscillatoriophycideae</taxon>
        <taxon>Aerosakkonematales</taxon>
        <taxon>Aerosakkonemataceae</taxon>
        <taxon>Aerosakkonema</taxon>
    </lineage>
</organism>
<comment type="caution">
    <text evidence="1">The sequence shown here is derived from an EMBL/GenBank/DDBJ whole genome shotgun (WGS) entry which is preliminary data.</text>
</comment>
<protein>
    <submittedName>
        <fullName evidence="1">Uncharacterized protein</fullName>
    </submittedName>
</protein>
<dbReference type="Proteomes" id="UP000641646">
    <property type="component" value="Unassembled WGS sequence"/>
</dbReference>
<keyword evidence="2" id="KW-1185">Reference proteome</keyword>
<gene>
    <name evidence="1" type="ORF">H6G03_25585</name>
</gene>
<proteinExistence type="predicted"/>
<dbReference type="EMBL" id="JACJPW010000081">
    <property type="protein sequence ID" value="MBD2184399.1"/>
    <property type="molecule type" value="Genomic_DNA"/>
</dbReference>
<sequence length="65" mass="7182">MLRLIQEAAIINEKESHLPLAHSISHSQENDWSELKLPLLATVLALLGGPLRFVGWALPTIITTN</sequence>
<dbReference type="AlphaFoldDB" id="A0A926VIF7"/>
<evidence type="ECO:0000313" key="2">
    <source>
        <dbReference type="Proteomes" id="UP000641646"/>
    </source>
</evidence>
<name>A0A926VIF7_9CYAN</name>
<dbReference type="RefSeq" id="WP_190470695.1">
    <property type="nucleotide sequence ID" value="NZ_JACJPW010000081.1"/>
</dbReference>
<reference evidence="1" key="1">
    <citation type="journal article" date="2015" name="ISME J.">
        <title>Draft Genome Sequence of Streptomyces incarnatus NRRL8089, which Produces the Nucleoside Antibiotic Sinefungin.</title>
        <authorList>
            <person name="Oshima K."/>
            <person name="Hattori M."/>
            <person name="Shimizu H."/>
            <person name="Fukuda K."/>
            <person name="Nemoto M."/>
            <person name="Inagaki K."/>
            <person name="Tamura T."/>
        </authorList>
    </citation>
    <scope>NUCLEOTIDE SEQUENCE</scope>
    <source>
        <strain evidence="1">FACHB-1375</strain>
    </source>
</reference>
<reference evidence="1" key="2">
    <citation type="submission" date="2020-08" db="EMBL/GenBank/DDBJ databases">
        <authorList>
            <person name="Chen M."/>
            <person name="Teng W."/>
            <person name="Zhao L."/>
            <person name="Hu C."/>
            <person name="Zhou Y."/>
            <person name="Han B."/>
            <person name="Song L."/>
            <person name="Shu W."/>
        </authorList>
    </citation>
    <scope>NUCLEOTIDE SEQUENCE</scope>
    <source>
        <strain evidence="1">FACHB-1375</strain>
    </source>
</reference>